<evidence type="ECO:0000259" key="1">
    <source>
        <dbReference type="PROSITE" id="PS51186"/>
    </source>
</evidence>
<dbReference type="Proteomes" id="UP000223606">
    <property type="component" value="Chromosome 1"/>
</dbReference>
<gene>
    <name evidence="2" type="ORF">HDIA_3761</name>
</gene>
<dbReference type="KEGG" id="hdi:HDIA_3761"/>
<dbReference type="PROSITE" id="PS51186">
    <property type="entry name" value="GNAT"/>
    <property type="match status" value="1"/>
</dbReference>
<dbReference type="EMBL" id="LT960614">
    <property type="protein sequence ID" value="SON57302.1"/>
    <property type="molecule type" value="Genomic_DNA"/>
</dbReference>
<evidence type="ECO:0000313" key="3">
    <source>
        <dbReference type="Proteomes" id="UP000223606"/>
    </source>
</evidence>
<dbReference type="RefSeq" id="WP_099557580.1">
    <property type="nucleotide sequence ID" value="NZ_LT960614.1"/>
</dbReference>
<feature type="domain" description="N-acetyltransferase" evidence="1">
    <location>
        <begin position="102"/>
        <end position="240"/>
    </location>
</feature>
<dbReference type="OrthoDB" id="9797456at2"/>
<sequence>MTKAHDLEGRDTGGLTTHALDRPIWTALTTRHAGLAEGGDLARRYPADISPFAAMPNDGEENLEALAALARPDTPMLFLQADPVILPPALKPVTTADGVQMVATSPFPLVDDPRIVRLGWDDAADMLELAELTKPGPFTLKAQSLGAFWGIREDGRLIAMAGERLKVPGLTELSGLCTHPDRQGKGLGKLMLTYVAGQISARGEGVFLHSYAWNENAIRLYERLGFYRRSPMHVAFVEKT</sequence>
<reference evidence="3" key="1">
    <citation type="submission" date="2017-09" db="EMBL/GenBank/DDBJ databases">
        <title>Genome sequence of Nannocystis excedens DSM 71.</title>
        <authorList>
            <person name="Blom J."/>
        </authorList>
    </citation>
    <scope>NUCLEOTIDE SEQUENCE [LARGE SCALE GENOMIC DNA]</scope>
    <source>
        <strain evidence="3">type strain: E19</strain>
    </source>
</reference>
<dbReference type="Pfam" id="PF08445">
    <property type="entry name" value="FR47"/>
    <property type="match status" value="1"/>
</dbReference>
<keyword evidence="2" id="KW-0808">Transferase</keyword>
<proteinExistence type="predicted"/>
<protein>
    <submittedName>
        <fullName evidence="2">Putative acetyltransferase</fullName>
    </submittedName>
</protein>
<dbReference type="AlphaFoldDB" id="A0A2C9DAF0"/>
<name>A0A2C9DAF0_9HYPH</name>
<dbReference type="Gene3D" id="3.40.630.30">
    <property type="match status" value="1"/>
</dbReference>
<dbReference type="GO" id="GO:0016747">
    <property type="term" value="F:acyltransferase activity, transferring groups other than amino-acyl groups"/>
    <property type="evidence" value="ECO:0007669"/>
    <property type="project" value="InterPro"/>
</dbReference>
<evidence type="ECO:0000313" key="2">
    <source>
        <dbReference type="EMBL" id="SON57302.1"/>
    </source>
</evidence>
<dbReference type="CDD" id="cd04301">
    <property type="entry name" value="NAT_SF"/>
    <property type="match status" value="1"/>
</dbReference>
<keyword evidence="3" id="KW-1185">Reference proteome</keyword>
<dbReference type="InterPro" id="IPR016181">
    <property type="entry name" value="Acyl_CoA_acyltransferase"/>
</dbReference>
<accession>A0A2C9DAF0</accession>
<dbReference type="InterPro" id="IPR013653">
    <property type="entry name" value="GCN5-like_dom"/>
</dbReference>
<dbReference type="InterPro" id="IPR000182">
    <property type="entry name" value="GNAT_dom"/>
</dbReference>
<dbReference type="SUPFAM" id="SSF55729">
    <property type="entry name" value="Acyl-CoA N-acyltransferases (Nat)"/>
    <property type="match status" value="1"/>
</dbReference>
<organism evidence="2 3">
    <name type="scientific">Hartmannibacter diazotrophicus</name>
    <dbReference type="NCBI Taxonomy" id="1482074"/>
    <lineage>
        <taxon>Bacteria</taxon>
        <taxon>Pseudomonadati</taxon>
        <taxon>Pseudomonadota</taxon>
        <taxon>Alphaproteobacteria</taxon>
        <taxon>Hyphomicrobiales</taxon>
        <taxon>Pleomorphomonadaceae</taxon>
        <taxon>Hartmannibacter</taxon>
    </lineage>
</organism>